<keyword evidence="3" id="KW-1185">Reference proteome</keyword>
<gene>
    <name evidence="2" type="ORF">BN381_130363</name>
</gene>
<evidence type="ECO:0000313" key="2">
    <source>
        <dbReference type="EMBL" id="CCM62805.1"/>
    </source>
</evidence>
<organism evidence="2 3">
    <name type="scientific">Candidatus Neomicrothrix parvicella RN1</name>
    <dbReference type="NCBI Taxonomy" id="1229780"/>
    <lineage>
        <taxon>Bacteria</taxon>
        <taxon>Bacillati</taxon>
        <taxon>Actinomycetota</taxon>
        <taxon>Acidimicrobiia</taxon>
        <taxon>Acidimicrobiales</taxon>
        <taxon>Microthrixaceae</taxon>
        <taxon>Candidatus Neomicrothrix</taxon>
    </lineage>
</organism>
<name>R4YXE1_9ACTN</name>
<dbReference type="HOGENOM" id="CLU_2647789_0_0_11"/>
<evidence type="ECO:0000313" key="3">
    <source>
        <dbReference type="Proteomes" id="UP000018291"/>
    </source>
</evidence>
<reference evidence="2 3" key="1">
    <citation type="journal article" date="2013" name="ISME J.">
        <title>Metabolic model for the filamentous 'Candidatus Microthrix parvicella' based on genomic and metagenomic analyses.</title>
        <authorList>
            <person name="Jon McIlroy S."/>
            <person name="Kristiansen R."/>
            <person name="Albertsen M."/>
            <person name="Michael Karst S."/>
            <person name="Rossetti S."/>
            <person name="Lund Nielsen J."/>
            <person name="Tandoi V."/>
            <person name="James Seviour R."/>
            <person name="Nielsen P.H."/>
        </authorList>
    </citation>
    <scope>NUCLEOTIDE SEQUENCE [LARGE SCALE GENOMIC DNA]</scope>
    <source>
        <strain evidence="2 3">RN1</strain>
    </source>
</reference>
<dbReference type="EMBL" id="CANL01000005">
    <property type="protein sequence ID" value="CCM62805.1"/>
    <property type="molecule type" value="Genomic_DNA"/>
</dbReference>
<evidence type="ECO:0000256" key="1">
    <source>
        <dbReference type="SAM" id="MobiDB-lite"/>
    </source>
</evidence>
<comment type="caution">
    <text evidence="2">The sequence shown here is derived from an EMBL/GenBank/DDBJ whole genome shotgun (WGS) entry which is preliminary data.</text>
</comment>
<feature type="region of interest" description="Disordered" evidence="1">
    <location>
        <begin position="56"/>
        <end position="76"/>
    </location>
</feature>
<dbReference type="Proteomes" id="UP000018291">
    <property type="component" value="Unassembled WGS sequence"/>
</dbReference>
<proteinExistence type="predicted"/>
<sequence>MRTRDVTWWPSSVRSRVSCRAMVPCPPAIEILIDVSKVVGATVRPPLQIPIVEQMKPQRRSHGSIAASRRVGTEPP</sequence>
<accession>R4YXE1</accession>
<protein>
    <submittedName>
        <fullName evidence="2">Uncharacterized protein</fullName>
    </submittedName>
</protein>
<dbReference type="AlphaFoldDB" id="R4YXE1"/>